<comment type="catalytic activity">
    <reaction evidence="16">
        <text>L-lysyl-L-lysine(out) = L-lysyl-L-lysine(in)</text>
        <dbReference type="Rhea" id="RHEA:79403"/>
        <dbReference type="ChEBI" id="CHEBI:229956"/>
    </reaction>
</comment>
<evidence type="ECO:0000256" key="22">
    <source>
        <dbReference type="ARBA" id="ARBA00045018"/>
    </source>
</evidence>
<comment type="function">
    <text evidence="23">Lysosomal dipeptide uniporter that selectively exports lysine, arginine or histidine-containing dipeptides with a net positive charge from the lysosome lumen into the cytosol. Could play a role in a specific type of protein O-glycosylation indirectly regulating macrophages migration and tissue invasion. Also essential for liver homeostasis.</text>
</comment>
<evidence type="ECO:0000256" key="24">
    <source>
        <dbReference type="ARBA" id="ARBA00046376"/>
    </source>
</evidence>
<comment type="catalytic activity">
    <reaction evidence="10">
        <text>L-alpha-aminoacyl-L-arginine(out) = L-alpha-aminoacyl-L-arginine(in)</text>
        <dbReference type="Rhea" id="RHEA:79367"/>
        <dbReference type="ChEBI" id="CHEBI:229968"/>
    </reaction>
</comment>
<dbReference type="GO" id="GO:0022857">
    <property type="term" value="F:transmembrane transporter activity"/>
    <property type="evidence" value="ECO:0007669"/>
    <property type="project" value="InterPro"/>
</dbReference>
<comment type="subcellular location">
    <subcellularLocation>
        <location evidence="1">Lysosome membrane</location>
        <topology evidence="1">Multi-pass membrane protein</topology>
    </subcellularLocation>
</comment>
<comment type="catalytic activity">
    <reaction evidence="15">
        <text>L-arginyl-L-alpha-amino acid(out) = L-arginyl-L-alpha-amino acid(in)</text>
        <dbReference type="Rhea" id="RHEA:79371"/>
        <dbReference type="ChEBI" id="CHEBI:84315"/>
    </reaction>
</comment>
<feature type="transmembrane region" description="Helical" evidence="25">
    <location>
        <begin position="249"/>
        <end position="271"/>
    </location>
</feature>
<comment type="similarity">
    <text evidence="2">Belongs to the major facilitator superfamily.</text>
</comment>
<evidence type="ECO:0000256" key="23">
    <source>
        <dbReference type="ARBA" id="ARBA00045709"/>
    </source>
</evidence>
<dbReference type="InterPro" id="IPR011701">
    <property type="entry name" value="MFS"/>
</dbReference>
<comment type="catalytic activity">
    <reaction evidence="17">
        <text>L-arginyl-glycine(out) = L-arginyl-glycine(in)</text>
        <dbReference type="Rhea" id="RHEA:79391"/>
        <dbReference type="ChEBI" id="CHEBI:229955"/>
    </reaction>
</comment>
<evidence type="ECO:0000256" key="7">
    <source>
        <dbReference type="ARBA" id="ARBA00023228"/>
    </source>
</evidence>
<comment type="catalytic activity">
    <reaction evidence="11">
        <text>L-alpha-aminoacyl-L-histidine(out) = L-alpha-aminoacyl-L-histidine(in)</text>
        <dbReference type="Rhea" id="RHEA:79375"/>
        <dbReference type="ChEBI" id="CHEBI:229967"/>
    </reaction>
</comment>
<feature type="transmembrane region" description="Helical" evidence="25">
    <location>
        <begin position="36"/>
        <end position="53"/>
    </location>
</feature>
<dbReference type="Proteomes" id="UP000187209">
    <property type="component" value="Unassembled WGS sequence"/>
</dbReference>
<dbReference type="OrthoDB" id="424834at2759"/>
<evidence type="ECO:0000256" key="11">
    <source>
        <dbReference type="ARBA" id="ARBA00044884"/>
    </source>
</evidence>
<evidence type="ECO:0000256" key="5">
    <source>
        <dbReference type="ARBA" id="ARBA00022989"/>
    </source>
</evidence>
<dbReference type="Gene3D" id="1.20.1250.20">
    <property type="entry name" value="MFS general substrate transporter like domains"/>
    <property type="match status" value="2"/>
</dbReference>
<evidence type="ECO:0000313" key="27">
    <source>
        <dbReference type="EMBL" id="OMJ89247.1"/>
    </source>
</evidence>
<comment type="catalytic activity">
    <reaction evidence="20">
        <text>L-lysyl-glycine(out) = L-lysyl-glycine(in)</text>
        <dbReference type="Rhea" id="RHEA:79407"/>
        <dbReference type="ChEBI" id="CHEBI:191202"/>
    </reaction>
</comment>
<evidence type="ECO:0000256" key="15">
    <source>
        <dbReference type="ARBA" id="ARBA00044899"/>
    </source>
</evidence>
<keyword evidence="6 25" id="KW-0472">Membrane</keyword>
<dbReference type="PANTHER" id="PTHR23512:SF3">
    <property type="entry name" value="MAJOR FACILITATOR SUPERFAMILY DOMAIN-CONTAINING PROTEIN 1"/>
    <property type="match status" value="1"/>
</dbReference>
<feature type="transmembrane region" description="Helical" evidence="25">
    <location>
        <begin position="195"/>
        <end position="215"/>
    </location>
</feature>
<evidence type="ECO:0000256" key="4">
    <source>
        <dbReference type="ARBA" id="ARBA00022692"/>
    </source>
</evidence>
<keyword evidence="3" id="KW-0813">Transport</keyword>
<dbReference type="EMBL" id="MPUH01000130">
    <property type="protein sequence ID" value="OMJ89247.1"/>
    <property type="molecule type" value="Genomic_DNA"/>
</dbReference>
<evidence type="ECO:0000256" key="13">
    <source>
        <dbReference type="ARBA" id="ARBA00044893"/>
    </source>
</evidence>
<evidence type="ECO:0000256" key="17">
    <source>
        <dbReference type="ARBA" id="ARBA00044903"/>
    </source>
</evidence>
<evidence type="ECO:0000256" key="14">
    <source>
        <dbReference type="ARBA" id="ARBA00044898"/>
    </source>
</evidence>
<evidence type="ECO:0000256" key="3">
    <source>
        <dbReference type="ARBA" id="ARBA00022448"/>
    </source>
</evidence>
<comment type="catalytic activity">
    <reaction evidence="18">
        <text>L-histidyl-L-alpha-amino acid(out) = L-histidyl-L-alpha-amino acid(in)</text>
        <dbReference type="Rhea" id="RHEA:79379"/>
        <dbReference type="ChEBI" id="CHEBI:229964"/>
    </reaction>
</comment>
<dbReference type="InterPro" id="IPR036259">
    <property type="entry name" value="MFS_trans_sf"/>
</dbReference>
<evidence type="ECO:0000256" key="1">
    <source>
        <dbReference type="ARBA" id="ARBA00004155"/>
    </source>
</evidence>
<gene>
    <name evidence="27" type="ORF">SteCoe_8635</name>
</gene>
<organism evidence="27 28">
    <name type="scientific">Stentor coeruleus</name>
    <dbReference type="NCBI Taxonomy" id="5963"/>
    <lineage>
        <taxon>Eukaryota</taxon>
        <taxon>Sar</taxon>
        <taxon>Alveolata</taxon>
        <taxon>Ciliophora</taxon>
        <taxon>Postciliodesmatophora</taxon>
        <taxon>Heterotrichea</taxon>
        <taxon>Heterotrichida</taxon>
        <taxon>Stentoridae</taxon>
        <taxon>Stentor</taxon>
    </lineage>
</organism>
<evidence type="ECO:0000256" key="16">
    <source>
        <dbReference type="ARBA" id="ARBA00044900"/>
    </source>
</evidence>
<keyword evidence="7" id="KW-0458">Lysosome</keyword>
<dbReference type="InterPro" id="IPR020846">
    <property type="entry name" value="MFS_dom"/>
</dbReference>
<evidence type="ECO:0000256" key="8">
    <source>
        <dbReference type="ARBA" id="ARBA00044876"/>
    </source>
</evidence>
<keyword evidence="5 25" id="KW-1133">Transmembrane helix</keyword>
<feature type="transmembrane region" description="Helical" evidence="25">
    <location>
        <begin position="413"/>
        <end position="433"/>
    </location>
</feature>
<evidence type="ECO:0000256" key="20">
    <source>
        <dbReference type="ARBA" id="ARBA00044924"/>
    </source>
</evidence>
<evidence type="ECO:0000256" key="9">
    <source>
        <dbReference type="ARBA" id="ARBA00044878"/>
    </source>
</evidence>
<keyword evidence="28" id="KW-1185">Reference proteome</keyword>
<feature type="domain" description="Major facilitator superfamily (MFS) profile" evidence="26">
    <location>
        <begin position="35"/>
        <end position="440"/>
    </location>
</feature>
<evidence type="ECO:0000256" key="6">
    <source>
        <dbReference type="ARBA" id="ARBA00023136"/>
    </source>
</evidence>
<sequence length="479" mass="53674">MNQGSFHEQSDNYQDYDLNLEKKREITDFTSTKSRFLMLFLGCCLCLGTYYVHDNPAPLNLELIDELDINSVKYNMFYSVYSFPNIFLPLLGGFLIDSFGVRSLVLISSSFSMLGQLIFAIGVQIRSYPLSLVGRAVYGLGGDNLELAQNIILIEWFTGKELSMAIGINTSICFFGAVLNENLEPILVKYTSVPFTIWIGFIACLFSLICSCFVTKLDRKQDPYRNASQIFSSADSEKFKLSDVKTLPLCYWMLLLNCLMVESIVMCFSNITSGYLQVRFNFDPVSAGNIMSIVFIVCTIASPLVGMIIDKIGKRILMLIISSFMFMIIQIAFALTPDQNKPILPMIFLGLNGLAYSTYITVFWTCIPFIVEEKVIGTAYGGCYSCVNLGFFVIPMLIGYIQENTSSMHGYLWVNVLLIVLGFIGILTAFVVYRIDINAGRILDSEKPTETQQQILTKRGSQDSSDIELVHLANPSNTS</sequence>
<comment type="catalytic activity">
    <reaction evidence="9">
        <text>L-histidyl-glycine(out) = L-histidyl-glycine(in)</text>
        <dbReference type="Rhea" id="RHEA:79395"/>
        <dbReference type="ChEBI" id="CHEBI:229957"/>
    </reaction>
</comment>
<evidence type="ECO:0000259" key="26">
    <source>
        <dbReference type="PROSITE" id="PS50850"/>
    </source>
</evidence>
<evidence type="ECO:0000256" key="19">
    <source>
        <dbReference type="ARBA" id="ARBA00044919"/>
    </source>
</evidence>
<feature type="transmembrane region" description="Helical" evidence="25">
    <location>
        <begin position="316"/>
        <end position="335"/>
    </location>
</feature>
<comment type="catalytic activity">
    <reaction evidence="19">
        <text>L-alanyl-L-lysine(out) = L-alanyl-L-lysine(in)</text>
        <dbReference type="Rhea" id="RHEA:79415"/>
        <dbReference type="ChEBI" id="CHEBI:192470"/>
    </reaction>
</comment>
<dbReference type="SUPFAM" id="SSF103473">
    <property type="entry name" value="MFS general substrate transporter"/>
    <property type="match status" value="1"/>
</dbReference>
<evidence type="ECO:0000256" key="21">
    <source>
        <dbReference type="ARBA" id="ARBA00044985"/>
    </source>
</evidence>
<keyword evidence="4 25" id="KW-0812">Transmembrane</keyword>
<protein>
    <recommendedName>
        <fullName evidence="21">Lysosomal dipeptide transporter MFSD1</fullName>
    </recommendedName>
    <alternativeName>
        <fullName evidence="22">Major facilitator superfamily domain-containing protein 1</fullName>
    </alternativeName>
</protein>
<feature type="transmembrane region" description="Helical" evidence="25">
    <location>
        <begin position="76"/>
        <end position="96"/>
    </location>
</feature>
<proteinExistence type="inferred from homology"/>
<comment type="catalytic activity">
    <reaction evidence="12">
        <text>L-lysyl-L-alpha-amino acid(out) = L-lysyl-L-alpha-amino acid(in)</text>
        <dbReference type="Rhea" id="RHEA:79387"/>
        <dbReference type="ChEBI" id="CHEBI:229965"/>
    </reaction>
</comment>
<evidence type="ECO:0000256" key="2">
    <source>
        <dbReference type="ARBA" id="ARBA00008335"/>
    </source>
</evidence>
<feature type="transmembrane region" description="Helical" evidence="25">
    <location>
        <begin position="383"/>
        <end position="401"/>
    </location>
</feature>
<name>A0A1R2CJS0_9CILI</name>
<dbReference type="PROSITE" id="PS50850">
    <property type="entry name" value="MFS"/>
    <property type="match status" value="1"/>
</dbReference>
<feature type="transmembrane region" description="Helical" evidence="25">
    <location>
        <begin position="291"/>
        <end position="309"/>
    </location>
</feature>
<evidence type="ECO:0000313" key="28">
    <source>
        <dbReference type="Proteomes" id="UP000187209"/>
    </source>
</evidence>
<comment type="catalytic activity">
    <reaction evidence="14">
        <text>L-aspartyl-L-lysine(out) = L-aspartyl-L-lysine(in)</text>
        <dbReference type="Rhea" id="RHEA:79411"/>
        <dbReference type="ChEBI" id="CHEBI:229953"/>
    </reaction>
</comment>
<comment type="caution">
    <text evidence="27">The sequence shown here is derived from an EMBL/GenBank/DDBJ whole genome shotgun (WGS) entry which is preliminary data.</text>
</comment>
<dbReference type="InterPro" id="IPR052187">
    <property type="entry name" value="MFSD1"/>
</dbReference>
<dbReference type="Pfam" id="PF07690">
    <property type="entry name" value="MFS_1"/>
    <property type="match status" value="1"/>
</dbReference>
<comment type="subunit">
    <text evidence="24">Homodimer. Interacts with lysosomal protein GLMP (via lumenal domain); the interaction starts while both proteins are still in the endoplasmic reticulum and is required for stabilization of MFSD1 in lysosomes but has no direct effect on its targeting to lysosomes or transporter activity.</text>
</comment>
<dbReference type="PANTHER" id="PTHR23512">
    <property type="entry name" value="MAJOR FACILITATOR SUPERFAMILY DOMAIN-CONTAINING PROTEIN 1"/>
    <property type="match status" value="1"/>
</dbReference>
<feature type="transmembrane region" description="Helical" evidence="25">
    <location>
        <begin position="103"/>
        <end position="125"/>
    </location>
</feature>
<evidence type="ECO:0000256" key="18">
    <source>
        <dbReference type="ARBA" id="ARBA00044912"/>
    </source>
</evidence>
<reference evidence="27 28" key="1">
    <citation type="submission" date="2016-11" db="EMBL/GenBank/DDBJ databases">
        <title>The macronuclear genome of Stentor coeruleus: a giant cell with tiny introns.</title>
        <authorList>
            <person name="Slabodnick M."/>
            <person name="Ruby J.G."/>
            <person name="Reiff S.B."/>
            <person name="Swart E.C."/>
            <person name="Gosai S."/>
            <person name="Prabakaran S."/>
            <person name="Witkowska E."/>
            <person name="Larue G.E."/>
            <person name="Fisher S."/>
            <person name="Freeman R.M."/>
            <person name="Gunawardena J."/>
            <person name="Chu W."/>
            <person name="Stover N.A."/>
            <person name="Gregory B.D."/>
            <person name="Nowacki M."/>
            <person name="Derisi J."/>
            <person name="Roy S.W."/>
            <person name="Marshall W.F."/>
            <person name="Sood P."/>
        </authorList>
    </citation>
    <scope>NUCLEOTIDE SEQUENCE [LARGE SCALE GENOMIC DNA]</scope>
    <source>
        <strain evidence="27">WM001</strain>
    </source>
</reference>
<comment type="catalytic activity">
    <reaction evidence="13">
        <text>L-alpha-aminoacyl-L-lysine(out) = L-alpha-aminoacyl-L-lysine(in)</text>
        <dbReference type="Rhea" id="RHEA:79383"/>
        <dbReference type="ChEBI" id="CHEBI:229966"/>
    </reaction>
</comment>
<comment type="catalytic activity">
    <reaction evidence="8">
        <text>L-lysyl-L-alanine(out) = L-lysyl-L-alanine(in)</text>
        <dbReference type="Rhea" id="RHEA:79399"/>
        <dbReference type="ChEBI" id="CHEBI:229954"/>
    </reaction>
</comment>
<dbReference type="GO" id="GO:0005765">
    <property type="term" value="C:lysosomal membrane"/>
    <property type="evidence" value="ECO:0007669"/>
    <property type="project" value="UniProtKB-SubCell"/>
</dbReference>
<evidence type="ECO:0000256" key="10">
    <source>
        <dbReference type="ARBA" id="ARBA00044881"/>
    </source>
</evidence>
<evidence type="ECO:0000256" key="12">
    <source>
        <dbReference type="ARBA" id="ARBA00044891"/>
    </source>
</evidence>
<evidence type="ECO:0000256" key="25">
    <source>
        <dbReference type="SAM" id="Phobius"/>
    </source>
</evidence>
<feature type="transmembrane region" description="Helical" evidence="25">
    <location>
        <begin position="347"/>
        <end position="371"/>
    </location>
</feature>
<dbReference type="AlphaFoldDB" id="A0A1R2CJS0"/>
<accession>A0A1R2CJS0</accession>